<name>A0A9N9END7_9GLOM</name>
<feature type="compositionally biased region" description="Polar residues" evidence="1">
    <location>
        <begin position="27"/>
        <end position="40"/>
    </location>
</feature>
<evidence type="ECO:0000313" key="2">
    <source>
        <dbReference type="EMBL" id="CAG8683018.1"/>
    </source>
</evidence>
<dbReference type="Proteomes" id="UP000789831">
    <property type="component" value="Unassembled WGS sequence"/>
</dbReference>
<organism evidence="2 3">
    <name type="scientific">Ambispora gerdemannii</name>
    <dbReference type="NCBI Taxonomy" id="144530"/>
    <lineage>
        <taxon>Eukaryota</taxon>
        <taxon>Fungi</taxon>
        <taxon>Fungi incertae sedis</taxon>
        <taxon>Mucoromycota</taxon>
        <taxon>Glomeromycotina</taxon>
        <taxon>Glomeromycetes</taxon>
        <taxon>Archaeosporales</taxon>
        <taxon>Ambisporaceae</taxon>
        <taxon>Ambispora</taxon>
    </lineage>
</organism>
<dbReference type="EMBL" id="CAJVPL010011109">
    <property type="protein sequence ID" value="CAG8683018.1"/>
    <property type="molecule type" value="Genomic_DNA"/>
</dbReference>
<protein>
    <submittedName>
        <fullName evidence="2">2648_t:CDS:1</fullName>
    </submittedName>
</protein>
<keyword evidence="3" id="KW-1185">Reference proteome</keyword>
<reference evidence="2" key="1">
    <citation type="submission" date="2021-06" db="EMBL/GenBank/DDBJ databases">
        <authorList>
            <person name="Kallberg Y."/>
            <person name="Tangrot J."/>
            <person name="Rosling A."/>
        </authorList>
    </citation>
    <scope>NUCLEOTIDE SEQUENCE</scope>
    <source>
        <strain evidence="2">MT106</strain>
    </source>
</reference>
<feature type="region of interest" description="Disordered" evidence="1">
    <location>
        <begin position="20"/>
        <end position="40"/>
    </location>
</feature>
<feature type="non-terminal residue" evidence="2">
    <location>
        <position position="1"/>
    </location>
</feature>
<evidence type="ECO:0000313" key="3">
    <source>
        <dbReference type="Proteomes" id="UP000789831"/>
    </source>
</evidence>
<comment type="caution">
    <text evidence="2">The sequence shown here is derived from an EMBL/GenBank/DDBJ whole genome shotgun (WGS) entry which is preliminary data.</text>
</comment>
<dbReference type="AlphaFoldDB" id="A0A9N9END7"/>
<evidence type="ECO:0000256" key="1">
    <source>
        <dbReference type="SAM" id="MobiDB-lite"/>
    </source>
</evidence>
<gene>
    <name evidence="2" type="ORF">AGERDE_LOCUS12755</name>
</gene>
<sequence>SIAYFPTITISILDASAPTPTTAQAPNNILPNKVTSTSIH</sequence>
<proteinExistence type="predicted"/>
<accession>A0A9N9END7</accession>